<keyword evidence="8" id="KW-0238">DNA-binding</keyword>
<dbReference type="AlphaFoldDB" id="A0A5Q6RPX2"/>
<dbReference type="Gene3D" id="1.10.486.10">
    <property type="entry name" value="PCRA, domain 4"/>
    <property type="match status" value="1"/>
</dbReference>
<dbReference type="PROSITE" id="PS51217">
    <property type="entry name" value="UVRD_HELICASE_CTER"/>
    <property type="match status" value="1"/>
</dbReference>
<dbReference type="GO" id="GO:0004527">
    <property type="term" value="F:exonuclease activity"/>
    <property type="evidence" value="ECO:0007669"/>
    <property type="project" value="UniProtKB-KW"/>
</dbReference>
<organism evidence="18 19">
    <name type="scientific">Mumia zhuanghuii</name>
    <dbReference type="NCBI Taxonomy" id="2585211"/>
    <lineage>
        <taxon>Bacteria</taxon>
        <taxon>Bacillati</taxon>
        <taxon>Actinomycetota</taxon>
        <taxon>Actinomycetes</taxon>
        <taxon>Propionibacteriales</taxon>
        <taxon>Nocardioidaceae</taxon>
        <taxon>Mumia</taxon>
    </lineage>
</organism>
<accession>A0A5Q6RPX2</accession>
<dbReference type="Gene3D" id="3.90.320.10">
    <property type="match status" value="1"/>
</dbReference>
<dbReference type="Pfam" id="PF13361">
    <property type="entry name" value="UvrD_C"/>
    <property type="match status" value="1"/>
</dbReference>
<evidence type="ECO:0000256" key="11">
    <source>
        <dbReference type="ARBA" id="ARBA00034617"/>
    </source>
</evidence>
<dbReference type="EC" id="5.6.2.4" evidence="12"/>
<name>A0A5Q6RPX2_9ACTN</name>
<evidence type="ECO:0000256" key="12">
    <source>
        <dbReference type="ARBA" id="ARBA00034808"/>
    </source>
</evidence>
<evidence type="ECO:0000259" key="16">
    <source>
        <dbReference type="PROSITE" id="PS51198"/>
    </source>
</evidence>
<dbReference type="InterPro" id="IPR011604">
    <property type="entry name" value="PDDEXK-like_dom_sf"/>
</dbReference>
<dbReference type="InterPro" id="IPR014016">
    <property type="entry name" value="UvrD-like_ATP-bd"/>
</dbReference>
<evidence type="ECO:0000256" key="3">
    <source>
        <dbReference type="ARBA" id="ARBA00022763"/>
    </source>
</evidence>
<keyword evidence="6" id="KW-0269">Exonuclease</keyword>
<dbReference type="GO" id="GO:0000725">
    <property type="term" value="P:recombinational repair"/>
    <property type="evidence" value="ECO:0007669"/>
    <property type="project" value="TreeGrafter"/>
</dbReference>
<evidence type="ECO:0000256" key="10">
    <source>
        <dbReference type="ARBA" id="ARBA00023235"/>
    </source>
</evidence>
<dbReference type="Pfam" id="PF00580">
    <property type="entry name" value="UvrD-helicase"/>
    <property type="match status" value="2"/>
</dbReference>
<dbReference type="GO" id="GO:0043138">
    <property type="term" value="F:3'-5' DNA helicase activity"/>
    <property type="evidence" value="ECO:0007669"/>
    <property type="project" value="UniProtKB-EC"/>
</dbReference>
<evidence type="ECO:0000256" key="6">
    <source>
        <dbReference type="ARBA" id="ARBA00022839"/>
    </source>
</evidence>
<comment type="catalytic activity">
    <reaction evidence="13">
        <text>ATP + H2O = ADP + phosphate + H(+)</text>
        <dbReference type="Rhea" id="RHEA:13065"/>
        <dbReference type="ChEBI" id="CHEBI:15377"/>
        <dbReference type="ChEBI" id="CHEBI:15378"/>
        <dbReference type="ChEBI" id="CHEBI:30616"/>
        <dbReference type="ChEBI" id="CHEBI:43474"/>
        <dbReference type="ChEBI" id="CHEBI:456216"/>
        <dbReference type="EC" id="5.6.2.4"/>
    </reaction>
</comment>
<dbReference type="RefSeq" id="WP_149771337.1">
    <property type="nucleotide sequence ID" value="NZ_VDFQ02000006.1"/>
</dbReference>
<dbReference type="PANTHER" id="PTHR11070">
    <property type="entry name" value="UVRD / RECB / PCRA DNA HELICASE FAMILY MEMBER"/>
    <property type="match status" value="1"/>
</dbReference>
<evidence type="ECO:0000256" key="15">
    <source>
        <dbReference type="SAM" id="MobiDB-lite"/>
    </source>
</evidence>
<dbReference type="SUPFAM" id="SSF52540">
    <property type="entry name" value="P-loop containing nucleoside triphosphate hydrolases"/>
    <property type="match status" value="1"/>
</dbReference>
<dbReference type="Pfam" id="PF12705">
    <property type="entry name" value="PDDEXK_1"/>
    <property type="match status" value="1"/>
</dbReference>
<evidence type="ECO:0000256" key="1">
    <source>
        <dbReference type="ARBA" id="ARBA00022722"/>
    </source>
</evidence>
<gene>
    <name evidence="18" type="ORF">FE697_019760</name>
</gene>
<evidence type="ECO:0000256" key="13">
    <source>
        <dbReference type="ARBA" id="ARBA00048988"/>
    </source>
</evidence>
<keyword evidence="4 14" id="KW-0378">Hydrolase</keyword>
<evidence type="ECO:0000256" key="14">
    <source>
        <dbReference type="PROSITE-ProRule" id="PRU00560"/>
    </source>
</evidence>
<feature type="domain" description="UvrD-like helicase ATP-binding" evidence="16">
    <location>
        <begin position="4"/>
        <end position="436"/>
    </location>
</feature>
<comment type="catalytic activity">
    <reaction evidence="11">
        <text>Couples ATP hydrolysis with the unwinding of duplex DNA by translocating in the 3'-5' direction.</text>
        <dbReference type="EC" id="5.6.2.4"/>
    </reaction>
</comment>
<dbReference type="GO" id="GO:0005524">
    <property type="term" value="F:ATP binding"/>
    <property type="evidence" value="ECO:0007669"/>
    <property type="project" value="UniProtKB-UniRule"/>
</dbReference>
<evidence type="ECO:0000313" key="19">
    <source>
        <dbReference type="Proteomes" id="UP000307768"/>
    </source>
</evidence>
<evidence type="ECO:0000313" key="18">
    <source>
        <dbReference type="EMBL" id="KAA1420113.1"/>
    </source>
</evidence>
<dbReference type="InterPro" id="IPR000212">
    <property type="entry name" value="DNA_helicase_UvrD/REP"/>
</dbReference>
<comment type="caution">
    <text evidence="18">The sequence shown here is derived from an EMBL/GenBank/DDBJ whole genome shotgun (WGS) entry which is preliminary data.</text>
</comment>
<protein>
    <recommendedName>
        <fullName evidence="12">DNA 3'-5' helicase</fullName>
        <ecNumber evidence="12">5.6.2.4</ecNumber>
    </recommendedName>
</protein>
<evidence type="ECO:0000256" key="7">
    <source>
        <dbReference type="ARBA" id="ARBA00022840"/>
    </source>
</evidence>
<sequence>MSALGDQQDRDQISQATGDTLFVNAGAGSGKTTALVDRITTLVLRDQVPMRHVAAVTFTEKAGAELRDRLRAKFEKQWQGAVDPAEKALAAAALDDLDGAAIGTLHAFAQRLLMEHPIEAGLPPVLELLDEVGSSVAFEQRWAQLQIELLDDDSIAEPLLVGLAVGMKLTHVRSLAHVLGNDWDLLDDHVLAVEQPPLVVPDLSAFLVRVDAAVRLGDDCRDRDDKLLARIGDLAALGVLLNAAGDVETRMDVLRRIGGLKFGRIGRKDRWAVDIVGVRDACSAVAAEAAALVGGVLDQCLRHLTRWTALRVQEAADARRREGTLEFHDLLVLARDLLRKHADVRAALHASYQRLLLDEFQDTDPIQIELAVRIAGGAEASQASWRDVTVPGGRIFVVGDAKQSIYRFRRASIATYLDAQDHLGARAHLTTNFRTVAPILDWLNAVFGTLIVEQAAAQPEYEALQPARATTGSGPAVTVLGGAEHTDLPRAAAALLRTREAADVAGVIGAAIDEGWTVFDERTGRWRPAEPRDIAVLVPARTSLPYLEDALDTAGVPYRAEASSLVYQAREVRDLLACARAIADISDELSLVAALRSPLFGCGDDDLWRWKQAGGRFTIHADPPSEDLAGSPVGAALDYLRRLSYAARWLTPSEVLGRIVAERRMLEVGALGPRARDSWRRLRFVVDQARAWSEASHGGLRAYLAWAAHQGQETTRVAEAILPETDVNAVRVMTIHAAKGLEFPIVILSGMTAQQSPARGVRFLWTEGGYAASLTSAIQTGDFSTEMPIDEQMDELEKRRLLYVAATRARDHLVVSLHRAAGSTKATAAKLLADAGAAHAGDPREFAARPSPGGVPHSPPLESAALPDHATWLGAVEAAQARARVPAAVTASGLEGTEPEVVLAELDGDLDDGARGSAKGPRDLELPPWSKGRYGSAIGRAVHGVLQVVDLRTGDGLEQAVAAQALAEGVVDQEALVLALVRSALGSDLVRRAAEREHWRETYVGTEQADGTILEGYVDLIFRDDDGTLVVVDYKTDAVPAGGLASRVAYYRPQMDAYRTCLAAATGSQVTVQLLFLHPETSTAVEV</sequence>
<reference evidence="18 19" key="1">
    <citation type="submission" date="2019-09" db="EMBL/GenBank/DDBJ databases">
        <title>Mumia zhuanghuii sp. nov. isolated from the intestinal contents of plateau pika (Ochotona curzoniae) in the Qinghai-Tibet plateau of China.</title>
        <authorList>
            <person name="Tian Z."/>
        </authorList>
    </citation>
    <scope>NUCLEOTIDE SEQUENCE [LARGE SCALE GENOMIC DNA]</scope>
    <source>
        <strain evidence="19">350</strain>
    </source>
</reference>
<dbReference type="Gene3D" id="3.40.50.300">
    <property type="entry name" value="P-loop containing nucleotide triphosphate hydrolases"/>
    <property type="match status" value="4"/>
</dbReference>
<dbReference type="SUPFAM" id="SSF52980">
    <property type="entry name" value="Restriction endonuclease-like"/>
    <property type="match status" value="1"/>
</dbReference>
<evidence type="ECO:0000256" key="9">
    <source>
        <dbReference type="ARBA" id="ARBA00023204"/>
    </source>
</evidence>
<evidence type="ECO:0000256" key="5">
    <source>
        <dbReference type="ARBA" id="ARBA00022806"/>
    </source>
</evidence>
<evidence type="ECO:0000256" key="8">
    <source>
        <dbReference type="ARBA" id="ARBA00023125"/>
    </source>
</evidence>
<dbReference type="InterPro" id="IPR014017">
    <property type="entry name" value="DNA_helicase_UvrD-like_C"/>
</dbReference>
<dbReference type="Proteomes" id="UP000307768">
    <property type="component" value="Unassembled WGS sequence"/>
</dbReference>
<keyword evidence="10" id="KW-0413">Isomerase</keyword>
<evidence type="ECO:0000259" key="17">
    <source>
        <dbReference type="PROSITE" id="PS51217"/>
    </source>
</evidence>
<dbReference type="InterPro" id="IPR038726">
    <property type="entry name" value="PDDEXK_AddAB-type"/>
</dbReference>
<keyword evidence="9" id="KW-0234">DNA repair</keyword>
<keyword evidence="2 14" id="KW-0547">Nucleotide-binding</keyword>
<dbReference type="PANTHER" id="PTHR11070:SF2">
    <property type="entry name" value="ATP-DEPENDENT DNA HELICASE SRS2"/>
    <property type="match status" value="1"/>
</dbReference>
<evidence type="ECO:0000256" key="4">
    <source>
        <dbReference type="ARBA" id="ARBA00022801"/>
    </source>
</evidence>
<evidence type="ECO:0000256" key="2">
    <source>
        <dbReference type="ARBA" id="ARBA00022741"/>
    </source>
</evidence>
<proteinExistence type="predicted"/>
<dbReference type="PROSITE" id="PS51198">
    <property type="entry name" value="UVRD_HELICASE_ATP_BIND"/>
    <property type="match status" value="1"/>
</dbReference>
<feature type="region of interest" description="Disordered" evidence="15">
    <location>
        <begin position="841"/>
        <end position="865"/>
    </location>
</feature>
<keyword evidence="3" id="KW-0227">DNA damage</keyword>
<dbReference type="EMBL" id="VDFQ02000006">
    <property type="protein sequence ID" value="KAA1420113.1"/>
    <property type="molecule type" value="Genomic_DNA"/>
</dbReference>
<keyword evidence="5 14" id="KW-0347">Helicase</keyword>
<feature type="binding site" evidence="14">
    <location>
        <begin position="25"/>
        <end position="32"/>
    </location>
    <ligand>
        <name>ATP</name>
        <dbReference type="ChEBI" id="CHEBI:30616"/>
    </ligand>
</feature>
<dbReference type="GO" id="GO:0003677">
    <property type="term" value="F:DNA binding"/>
    <property type="evidence" value="ECO:0007669"/>
    <property type="project" value="UniProtKB-KW"/>
</dbReference>
<keyword evidence="7 14" id="KW-0067">ATP-binding</keyword>
<dbReference type="OrthoDB" id="9810135at2"/>
<dbReference type="InterPro" id="IPR011335">
    <property type="entry name" value="Restrct_endonuc-II-like"/>
</dbReference>
<feature type="domain" description="UvrD-like helicase C-terminal" evidence="17">
    <location>
        <begin position="458"/>
        <end position="740"/>
    </location>
</feature>
<keyword evidence="1" id="KW-0540">Nuclease</keyword>
<dbReference type="InterPro" id="IPR027417">
    <property type="entry name" value="P-loop_NTPase"/>
</dbReference>